<dbReference type="EMBL" id="BMPI01000005">
    <property type="protein sequence ID" value="GGM12800.1"/>
    <property type="molecule type" value="Genomic_DNA"/>
</dbReference>
<reference evidence="1" key="1">
    <citation type="journal article" date="2014" name="Int. J. Syst. Evol. Microbiol.">
        <title>Complete genome sequence of Corynebacterium casei LMG S-19264T (=DSM 44701T), isolated from a smear-ripened cheese.</title>
        <authorList>
            <consortium name="US DOE Joint Genome Institute (JGI-PGF)"/>
            <person name="Walter F."/>
            <person name="Albersmeier A."/>
            <person name="Kalinowski J."/>
            <person name="Ruckert C."/>
        </authorList>
    </citation>
    <scope>NUCLEOTIDE SEQUENCE</scope>
    <source>
        <strain evidence="1">JCM 19831</strain>
    </source>
</reference>
<gene>
    <name evidence="1" type="ORF">GCM10007977_012480</name>
</gene>
<dbReference type="InterPro" id="IPR042099">
    <property type="entry name" value="ANL_N_sf"/>
</dbReference>
<evidence type="ECO:0000313" key="1">
    <source>
        <dbReference type="EMBL" id="GGM12800.1"/>
    </source>
</evidence>
<evidence type="ECO:0008006" key="3">
    <source>
        <dbReference type="Google" id="ProtNLM"/>
    </source>
</evidence>
<dbReference type="SUPFAM" id="SSF56801">
    <property type="entry name" value="Acetyl-CoA synthetase-like"/>
    <property type="match status" value="1"/>
</dbReference>
<reference evidence="1" key="2">
    <citation type="submission" date="2020-09" db="EMBL/GenBank/DDBJ databases">
        <authorList>
            <person name="Sun Q."/>
            <person name="Ohkuma M."/>
        </authorList>
    </citation>
    <scope>NUCLEOTIDE SEQUENCE</scope>
    <source>
        <strain evidence="1">JCM 19831</strain>
    </source>
</reference>
<dbReference type="AlphaFoldDB" id="A0A917WLS5"/>
<protein>
    <recommendedName>
        <fullName evidence="3">TIGR03089 family protein</fullName>
    </recommendedName>
</protein>
<evidence type="ECO:0000313" key="2">
    <source>
        <dbReference type="Proteomes" id="UP000642070"/>
    </source>
</evidence>
<accession>A0A917WLS5</accession>
<proteinExistence type="predicted"/>
<sequence>MALPTTVDQPLLTFYDDATGERTELSATALGEWSARAAGLLLHECGVGAGSRVASLLPPHWLTAATLLGAWALGAEVSFQLYATAGLSPADRFDAVFVEQRRVGSWLENIPDAPHRFVLGEADAYRSLEPALRARSAALPNLGRVRPTDAASTDGTTYGEWGRVAEGLAQSLDLHRGDRLLVDAASHEHPMKWLLAPLQAGASVVVCANLDRARLNARVTAERATRVI</sequence>
<organism evidence="1 2">
    <name type="scientific">Dactylosporangium sucinum</name>
    <dbReference type="NCBI Taxonomy" id="1424081"/>
    <lineage>
        <taxon>Bacteria</taxon>
        <taxon>Bacillati</taxon>
        <taxon>Actinomycetota</taxon>
        <taxon>Actinomycetes</taxon>
        <taxon>Micromonosporales</taxon>
        <taxon>Micromonosporaceae</taxon>
        <taxon>Dactylosporangium</taxon>
    </lineage>
</organism>
<dbReference type="InterPro" id="IPR017523">
    <property type="entry name" value="Rv3268"/>
</dbReference>
<dbReference type="RefSeq" id="WP_190248743.1">
    <property type="nucleotide sequence ID" value="NZ_BMPI01000005.1"/>
</dbReference>
<dbReference type="NCBIfam" id="TIGR03089">
    <property type="entry name" value="TIGR03089 family protein"/>
    <property type="match status" value="1"/>
</dbReference>
<name>A0A917WLS5_9ACTN</name>
<comment type="caution">
    <text evidence="1">The sequence shown here is derived from an EMBL/GenBank/DDBJ whole genome shotgun (WGS) entry which is preliminary data.</text>
</comment>
<dbReference type="Gene3D" id="3.40.50.12780">
    <property type="entry name" value="N-terminal domain of ligase-like"/>
    <property type="match status" value="1"/>
</dbReference>
<dbReference type="Proteomes" id="UP000642070">
    <property type="component" value="Unassembled WGS sequence"/>
</dbReference>
<keyword evidence="2" id="KW-1185">Reference proteome</keyword>